<sequence length="333" mass="35923">CLLRGDYKTVSHSKDIEVESLPSPQPANNERQKTNATTSTDQPDAAAPNDLNATGAVDAMEPVDIVDGKDLYYQQESEFLPNCESPVSSPWSLNHAPFQWHTPSISSGTSSPQIPYTFDAMLESNIIPSASHLDLMFDGLFDSGLMDAESPQRYFPQPVAFWPESNDGALARPQLSLSSEAATPPAVNTPSSASLSPLYRSPVNSNSLNGSSSASSTSSMGQLLATQPSDICYKTSPTTIPLLHVAIRTRKKSMIRLLLRRGVSTINEQDSDGRTALHVAAQSGDEEMVETLLKHGADPKALDKHGLDALHCAVKQGHEEVVETLLDAIARRE</sequence>
<dbReference type="InterPro" id="IPR036770">
    <property type="entry name" value="Ankyrin_rpt-contain_sf"/>
</dbReference>
<dbReference type="PROSITE" id="PS50088">
    <property type="entry name" value="ANK_REPEAT"/>
    <property type="match status" value="2"/>
</dbReference>
<reference evidence="5 6" key="1">
    <citation type="submission" date="2018-05" db="EMBL/GenBank/DDBJ databases">
        <title>Genome sequencing and assembly of the regulated plant pathogen Lachnellula willkommii and related sister species for the development of diagnostic species identification markers.</title>
        <authorList>
            <person name="Giroux E."/>
            <person name="Bilodeau G."/>
        </authorList>
    </citation>
    <scope>NUCLEOTIDE SEQUENCE [LARGE SCALE GENOMIC DNA]</scope>
    <source>
        <strain evidence="5 6">CBS 160.35</strain>
    </source>
</reference>
<dbReference type="SMART" id="SM00248">
    <property type="entry name" value="ANK"/>
    <property type="match status" value="3"/>
</dbReference>
<evidence type="ECO:0000256" key="3">
    <source>
        <dbReference type="PROSITE-ProRule" id="PRU00023"/>
    </source>
</evidence>
<dbReference type="SUPFAM" id="SSF48403">
    <property type="entry name" value="Ankyrin repeat"/>
    <property type="match status" value="1"/>
</dbReference>
<evidence type="ECO:0000256" key="2">
    <source>
        <dbReference type="ARBA" id="ARBA00023043"/>
    </source>
</evidence>
<dbReference type="PANTHER" id="PTHR24173">
    <property type="entry name" value="ANKYRIN REPEAT CONTAINING"/>
    <property type="match status" value="1"/>
</dbReference>
<keyword evidence="6" id="KW-1185">Reference proteome</keyword>
<organism evidence="5 6">
    <name type="scientific">Lachnellula occidentalis</name>
    <dbReference type="NCBI Taxonomy" id="215460"/>
    <lineage>
        <taxon>Eukaryota</taxon>
        <taxon>Fungi</taxon>
        <taxon>Dikarya</taxon>
        <taxon>Ascomycota</taxon>
        <taxon>Pezizomycotina</taxon>
        <taxon>Leotiomycetes</taxon>
        <taxon>Helotiales</taxon>
        <taxon>Lachnaceae</taxon>
        <taxon>Lachnellula</taxon>
    </lineage>
</organism>
<feature type="compositionally biased region" description="Polar residues" evidence="4">
    <location>
        <begin position="26"/>
        <end position="42"/>
    </location>
</feature>
<dbReference type="EMBL" id="QGMI01001220">
    <property type="protein sequence ID" value="TVY34151.1"/>
    <property type="molecule type" value="Genomic_DNA"/>
</dbReference>
<feature type="compositionally biased region" description="Basic and acidic residues" evidence="4">
    <location>
        <begin position="1"/>
        <end position="17"/>
    </location>
</feature>
<keyword evidence="2 3" id="KW-0040">ANK repeat</keyword>
<feature type="region of interest" description="Disordered" evidence="4">
    <location>
        <begin position="1"/>
        <end position="56"/>
    </location>
</feature>
<dbReference type="Pfam" id="PF12796">
    <property type="entry name" value="Ank_2"/>
    <property type="match status" value="1"/>
</dbReference>
<dbReference type="InterPro" id="IPR002110">
    <property type="entry name" value="Ankyrin_rpt"/>
</dbReference>
<evidence type="ECO:0000313" key="5">
    <source>
        <dbReference type="EMBL" id="TVY34151.1"/>
    </source>
</evidence>
<protein>
    <submittedName>
        <fullName evidence="5">Protein TANC1</fullName>
    </submittedName>
</protein>
<accession>A0A8H8RF18</accession>
<evidence type="ECO:0000313" key="6">
    <source>
        <dbReference type="Proteomes" id="UP000443090"/>
    </source>
</evidence>
<dbReference type="PANTHER" id="PTHR24173:SF74">
    <property type="entry name" value="ANKYRIN REPEAT DOMAIN-CONTAINING PROTEIN 16"/>
    <property type="match status" value="1"/>
</dbReference>
<feature type="repeat" description="ANK" evidence="3">
    <location>
        <begin position="272"/>
        <end position="304"/>
    </location>
</feature>
<evidence type="ECO:0000256" key="1">
    <source>
        <dbReference type="ARBA" id="ARBA00022737"/>
    </source>
</evidence>
<feature type="non-terminal residue" evidence="5">
    <location>
        <position position="333"/>
    </location>
</feature>
<dbReference type="Gene3D" id="1.25.40.20">
    <property type="entry name" value="Ankyrin repeat-containing domain"/>
    <property type="match status" value="1"/>
</dbReference>
<gene>
    <name evidence="5" type="primary">TANC1</name>
    <name evidence="5" type="ORF">LOCC1_G008642</name>
</gene>
<evidence type="ECO:0000256" key="4">
    <source>
        <dbReference type="SAM" id="MobiDB-lite"/>
    </source>
</evidence>
<name>A0A8H8RF18_9HELO</name>
<dbReference type="PROSITE" id="PS50297">
    <property type="entry name" value="ANK_REP_REGION"/>
    <property type="match status" value="2"/>
</dbReference>
<proteinExistence type="predicted"/>
<dbReference type="AlphaFoldDB" id="A0A8H8RF18"/>
<feature type="repeat" description="ANK" evidence="3">
    <location>
        <begin position="305"/>
        <end position="333"/>
    </location>
</feature>
<comment type="caution">
    <text evidence="5">The sequence shown here is derived from an EMBL/GenBank/DDBJ whole genome shotgun (WGS) entry which is preliminary data.</text>
</comment>
<dbReference type="OrthoDB" id="3552069at2759"/>
<dbReference type="Proteomes" id="UP000443090">
    <property type="component" value="Unassembled WGS sequence"/>
</dbReference>
<keyword evidence="1" id="KW-0677">Repeat</keyword>